<dbReference type="EMBL" id="FZOC01000009">
    <property type="protein sequence ID" value="SNS23673.1"/>
    <property type="molecule type" value="Genomic_DNA"/>
</dbReference>
<evidence type="ECO:0000256" key="16">
    <source>
        <dbReference type="PIRSR" id="PIRSR605478-3"/>
    </source>
</evidence>
<feature type="active site" description="Proton donor" evidence="14">
    <location>
        <position position="409"/>
    </location>
</feature>
<dbReference type="FunFam" id="3.40.50.920:FF:000003">
    <property type="entry name" value="Transketolase"/>
    <property type="match status" value="1"/>
</dbReference>
<evidence type="ECO:0000256" key="18">
    <source>
        <dbReference type="PIRSR" id="PIRSR605478-5"/>
    </source>
</evidence>
<dbReference type="InterPro" id="IPR020826">
    <property type="entry name" value="Transketolase_BS"/>
</dbReference>
<feature type="domain" description="Transketolase-like pyrimidine-binding" evidence="19">
    <location>
        <begin position="350"/>
        <end position="523"/>
    </location>
</feature>
<feature type="binding site" evidence="15">
    <location>
        <position position="260"/>
    </location>
    <ligand>
        <name>substrate</name>
    </ligand>
</feature>
<dbReference type="NCBIfam" id="TIGR00232">
    <property type="entry name" value="tktlase_bact"/>
    <property type="match status" value="1"/>
</dbReference>
<evidence type="ECO:0000256" key="10">
    <source>
        <dbReference type="ARBA" id="ARBA00022842"/>
    </source>
</evidence>
<dbReference type="RefSeq" id="WP_089275471.1">
    <property type="nucleotide sequence ID" value="NZ_FZOC01000009.1"/>
</dbReference>
<organism evidence="20 21">
    <name type="scientific">Humidesulfovibrio mexicanus</name>
    <dbReference type="NCBI Taxonomy" id="147047"/>
    <lineage>
        <taxon>Bacteria</taxon>
        <taxon>Pseudomonadati</taxon>
        <taxon>Thermodesulfobacteriota</taxon>
        <taxon>Desulfovibrionia</taxon>
        <taxon>Desulfovibrionales</taxon>
        <taxon>Desulfovibrionaceae</taxon>
        <taxon>Humidesulfovibrio</taxon>
    </lineage>
</organism>
<dbReference type="Pfam" id="PF02779">
    <property type="entry name" value="Transket_pyr"/>
    <property type="match status" value="1"/>
</dbReference>
<evidence type="ECO:0000256" key="2">
    <source>
        <dbReference type="ARBA" id="ARBA00001936"/>
    </source>
</evidence>
<keyword evidence="10 17" id="KW-0460">Magnesium</keyword>
<feature type="site" description="Important for catalytic activity" evidence="18">
    <location>
        <position position="30"/>
    </location>
</feature>
<dbReference type="EC" id="2.2.1.1" evidence="6 13"/>
<dbReference type="Pfam" id="PF00456">
    <property type="entry name" value="Transketolase_N"/>
    <property type="match status" value="1"/>
</dbReference>
<keyword evidence="8 17" id="KW-0479">Metal-binding</keyword>
<evidence type="ECO:0000256" key="5">
    <source>
        <dbReference type="ARBA" id="ARBA00011738"/>
    </source>
</evidence>
<feature type="binding site" evidence="16">
    <location>
        <begin position="117"/>
        <end position="119"/>
    </location>
    <ligand>
        <name>thiamine diphosphate</name>
        <dbReference type="ChEBI" id="CHEBI:58937"/>
    </ligand>
</feature>
<comment type="subunit">
    <text evidence="5">Homodimer.</text>
</comment>
<name>A0A239CWE0_9BACT</name>
<feature type="binding site" evidence="15">
    <location>
        <position position="459"/>
    </location>
    <ligand>
        <name>substrate</name>
    </ligand>
</feature>
<evidence type="ECO:0000256" key="14">
    <source>
        <dbReference type="PIRSR" id="PIRSR605478-1"/>
    </source>
</evidence>
<dbReference type="Gene3D" id="3.40.50.970">
    <property type="match status" value="2"/>
</dbReference>
<dbReference type="SMART" id="SM00861">
    <property type="entry name" value="Transket_pyr"/>
    <property type="match status" value="1"/>
</dbReference>
<feature type="binding site" evidence="17">
    <location>
        <position position="185"/>
    </location>
    <ligand>
        <name>Mg(2+)</name>
        <dbReference type="ChEBI" id="CHEBI:18420"/>
    </ligand>
</feature>
<evidence type="ECO:0000256" key="17">
    <source>
        <dbReference type="PIRSR" id="PIRSR605478-4"/>
    </source>
</evidence>
<feature type="binding site" evidence="15">
    <location>
        <position position="30"/>
    </location>
    <ligand>
        <name>substrate</name>
    </ligand>
</feature>
<comment type="cofactor">
    <cofactor evidence="1">
        <name>Ca(2+)</name>
        <dbReference type="ChEBI" id="CHEBI:29108"/>
    </cofactor>
</comment>
<feature type="binding site" evidence="16">
    <location>
        <position position="260"/>
    </location>
    <ligand>
        <name>thiamine diphosphate</name>
        <dbReference type="ChEBI" id="CHEBI:58937"/>
    </ligand>
</feature>
<feature type="site" description="Important for catalytic activity" evidence="18">
    <location>
        <position position="260"/>
    </location>
</feature>
<feature type="binding site" evidence="16">
    <location>
        <position position="156"/>
    </location>
    <ligand>
        <name>thiamine diphosphate</name>
        <dbReference type="ChEBI" id="CHEBI:58937"/>
    </ligand>
</feature>
<dbReference type="PANTHER" id="PTHR43522:SF2">
    <property type="entry name" value="TRANSKETOLASE 1-RELATED"/>
    <property type="match status" value="1"/>
</dbReference>
<keyword evidence="11 16" id="KW-0786">Thiamine pyrophosphate</keyword>
<evidence type="ECO:0000256" key="12">
    <source>
        <dbReference type="ARBA" id="ARBA00049473"/>
    </source>
</evidence>
<evidence type="ECO:0000256" key="13">
    <source>
        <dbReference type="NCBIfam" id="TIGR00232"/>
    </source>
</evidence>
<dbReference type="SUPFAM" id="SSF52922">
    <property type="entry name" value="TK C-terminal domain-like"/>
    <property type="match status" value="1"/>
</dbReference>
<dbReference type="InterPro" id="IPR029061">
    <property type="entry name" value="THDP-binding"/>
</dbReference>
<evidence type="ECO:0000313" key="21">
    <source>
        <dbReference type="Proteomes" id="UP000198324"/>
    </source>
</evidence>
<evidence type="ECO:0000256" key="1">
    <source>
        <dbReference type="ARBA" id="ARBA00001913"/>
    </source>
</evidence>
<feature type="binding site" evidence="15">
    <location>
        <position position="380"/>
    </location>
    <ligand>
        <name>substrate</name>
    </ligand>
</feature>
<comment type="similarity">
    <text evidence="4">Belongs to the transketolase family.</text>
</comment>
<dbReference type="GO" id="GO:0046872">
    <property type="term" value="F:metal ion binding"/>
    <property type="evidence" value="ECO:0007669"/>
    <property type="project" value="UniProtKB-KW"/>
</dbReference>
<proteinExistence type="inferred from homology"/>
<comment type="cofactor">
    <cofactor evidence="16">
        <name>thiamine diphosphate</name>
        <dbReference type="ChEBI" id="CHEBI:58937"/>
    </cofactor>
    <text evidence="16">Binds 1 thiamine pyrophosphate per subunit. During the reaction, the substrate forms a covalent intermediate with the cofactor.</text>
</comment>
<reference evidence="20 21" key="1">
    <citation type="submission" date="2017-06" db="EMBL/GenBank/DDBJ databases">
        <authorList>
            <person name="Kim H.J."/>
            <person name="Triplett B.A."/>
        </authorList>
    </citation>
    <scope>NUCLEOTIDE SEQUENCE [LARGE SCALE GENOMIC DNA]</scope>
    <source>
        <strain evidence="20 21">DSM 13116</strain>
    </source>
</reference>
<evidence type="ECO:0000256" key="6">
    <source>
        <dbReference type="ARBA" id="ARBA00013152"/>
    </source>
</evidence>
<keyword evidence="21" id="KW-1185">Reference proteome</keyword>
<dbReference type="GO" id="GO:0004802">
    <property type="term" value="F:transketolase activity"/>
    <property type="evidence" value="ECO:0007669"/>
    <property type="project" value="UniProtKB-UniRule"/>
</dbReference>
<dbReference type="InterPro" id="IPR055152">
    <property type="entry name" value="Transketolase-like_C_2"/>
</dbReference>
<dbReference type="AlphaFoldDB" id="A0A239CWE0"/>
<comment type="cofactor">
    <cofactor evidence="2">
        <name>Mn(2+)</name>
        <dbReference type="ChEBI" id="CHEBI:29035"/>
    </cofactor>
</comment>
<protein>
    <recommendedName>
        <fullName evidence="6 13">Transketolase</fullName>
        <ecNumber evidence="6 13">2.2.1.1</ecNumber>
    </recommendedName>
</protein>
<dbReference type="InterPro" id="IPR005474">
    <property type="entry name" value="Transketolase_N"/>
</dbReference>
<dbReference type="InterPro" id="IPR005478">
    <property type="entry name" value="Transketolase_bac-like"/>
</dbReference>
<comment type="catalytic activity">
    <reaction evidence="12">
        <text>D-sedoheptulose 7-phosphate + D-glyceraldehyde 3-phosphate = aldehydo-D-ribose 5-phosphate + D-xylulose 5-phosphate</text>
        <dbReference type="Rhea" id="RHEA:10508"/>
        <dbReference type="ChEBI" id="CHEBI:57483"/>
        <dbReference type="ChEBI" id="CHEBI:57737"/>
        <dbReference type="ChEBI" id="CHEBI:58273"/>
        <dbReference type="ChEBI" id="CHEBI:59776"/>
        <dbReference type="EC" id="2.2.1.1"/>
    </reaction>
</comment>
<comment type="cofactor">
    <cofactor evidence="17">
        <name>Mg(2+)</name>
        <dbReference type="ChEBI" id="CHEBI:18420"/>
    </cofactor>
    <text evidence="17">Binds 1 Mg(2+) ion per subunit. Can also utilize other divalent metal cations, such as Ca(2+), Mn(2+) and Co(2+).</text>
</comment>
<feature type="binding site" evidence="15">
    <location>
        <position position="471"/>
    </location>
    <ligand>
        <name>substrate</name>
    </ligand>
</feature>
<feature type="binding site" evidence="15">
    <location>
        <position position="518"/>
    </location>
    <ligand>
        <name>substrate</name>
    </ligand>
</feature>
<dbReference type="OrthoDB" id="8732661at2"/>
<evidence type="ECO:0000256" key="15">
    <source>
        <dbReference type="PIRSR" id="PIRSR605478-2"/>
    </source>
</evidence>
<dbReference type="GO" id="GO:0006098">
    <property type="term" value="P:pentose-phosphate shunt"/>
    <property type="evidence" value="ECO:0007669"/>
    <property type="project" value="TreeGrafter"/>
</dbReference>
<evidence type="ECO:0000256" key="3">
    <source>
        <dbReference type="ARBA" id="ARBA00001941"/>
    </source>
</evidence>
<feature type="binding site" evidence="16">
    <location>
        <position position="185"/>
    </location>
    <ligand>
        <name>thiamine diphosphate</name>
        <dbReference type="ChEBI" id="CHEBI:58937"/>
    </ligand>
</feature>
<comment type="cofactor">
    <cofactor evidence="3">
        <name>Co(2+)</name>
        <dbReference type="ChEBI" id="CHEBI:48828"/>
    </cofactor>
</comment>
<feature type="binding site" evidence="17">
    <location>
        <position position="155"/>
    </location>
    <ligand>
        <name>Mg(2+)</name>
        <dbReference type="ChEBI" id="CHEBI:18420"/>
    </ligand>
</feature>
<feature type="binding site" evidence="15">
    <location>
        <position position="353"/>
    </location>
    <ligand>
        <name>substrate</name>
    </ligand>
</feature>
<dbReference type="SUPFAM" id="SSF52518">
    <property type="entry name" value="Thiamin diphosphate-binding fold (THDP-binding)"/>
    <property type="match status" value="2"/>
</dbReference>
<sequence>MAQTIAPDQLVVNTLKGLIMDMTRAANSGHPGGAMSSADFAAVLYSEFLNFDPDRAGWFNRDRFVLSAGHESALLYGLLHMAGFIDETDVAGFRQLGSRTPGHPEHDVTPGVEATTGPLGQGFAMGVGMAQAEAFLRAKLGKAVADHHTYVLASDGDMQEPVVMGAASLAGLWGLGKLVVYYDSNKVQLAGPTSRVDKTDYAKVFSAMGWHVQSVDGHDRDQIRAAIKKAQAQKKKPSLIIGHTVMAKGAATREGDFGTHGEPLSPEEIAATKTGMCLHQGKCYEVPAEAKAHFQARFPELRKRAKAWQGTLARTLKKADPDFLAFWKAMNTGRHELPIAMPAFEPGKKIATRQAWGACLNAMKDFLPNLVGGSADLDPSNQTAKFRDAVGIFGADNPLGRNLSFGVREFPMAAIMNGMALHGGVIPFGATFLTFSDYCRNAIRMSALQKLPVLYIFTHDSFHVGEDGPTHQPIEHVASLRLIPELIDLRPADATETALCLETALRQTAKPSCVFLTRQGLPVMDPKSFPAMAEGVKKGGYVLKDCGGTPELIMLASGSEVSLVLEAAEILEKEAPGRKIRVVSMPSVALFEEQPQEYKDAVLPPACRKRVAVEAGRAEGWYRYVGLDGLALGLGHFGESAPAGKLAEKYGFTAPTVARKVRERFFG</sequence>
<dbReference type="InterPro" id="IPR009014">
    <property type="entry name" value="Transketo_C/PFOR_II"/>
</dbReference>
<feature type="binding site" evidence="15">
    <location>
        <position position="467"/>
    </location>
    <ligand>
        <name>substrate</name>
    </ligand>
</feature>
<dbReference type="InterPro" id="IPR005475">
    <property type="entry name" value="Transketolase-like_Pyr-bd"/>
</dbReference>
<evidence type="ECO:0000256" key="8">
    <source>
        <dbReference type="ARBA" id="ARBA00022723"/>
    </source>
</evidence>
<accession>A0A239CWE0</accession>
<feature type="binding site" evidence="17">
    <location>
        <position position="187"/>
    </location>
    <ligand>
        <name>Mg(2+)</name>
        <dbReference type="ChEBI" id="CHEBI:18420"/>
    </ligand>
</feature>
<keyword evidence="9" id="KW-0106">Calcium</keyword>
<dbReference type="Gene3D" id="3.40.50.920">
    <property type="match status" value="1"/>
</dbReference>
<dbReference type="Proteomes" id="UP000198324">
    <property type="component" value="Unassembled WGS sequence"/>
</dbReference>
<gene>
    <name evidence="20" type="ORF">SAMN04488503_3289</name>
</gene>
<dbReference type="CDD" id="cd02012">
    <property type="entry name" value="TPP_TK"/>
    <property type="match status" value="1"/>
</dbReference>
<dbReference type="PANTHER" id="PTHR43522">
    <property type="entry name" value="TRANSKETOLASE"/>
    <property type="match status" value="1"/>
</dbReference>
<evidence type="ECO:0000259" key="19">
    <source>
        <dbReference type="SMART" id="SM00861"/>
    </source>
</evidence>
<feature type="binding site" evidence="16">
    <location>
        <position position="435"/>
    </location>
    <ligand>
        <name>thiamine diphosphate</name>
        <dbReference type="ChEBI" id="CHEBI:58937"/>
    </ligand>
</feature>
<feature type="binding site" evidence="16">
    <location>
        <position position="70"/>
    </location>
    <ligand>
        <name>thiamine diphosphate</name>
        <dbReference type="ChEBI" id="CHEBI:58937"/>
    </ligand>
</feature>
<keyword evidence="7" id="KW-0808">Transferase</keyword>
<evidence type="ECO:0000256" key="7">
    <source>
        <dbReference type="ARBA" id="ARBA00022679"/>
    </source>
</evidence>
<dbReference type="PROSITE" id="PS00802">
    <property type="entry name" value="TRANSKETOLASE_2"/>
    <property type="match status" value="1"/>
</dbReference>
<dbReference type="CDD" id="cd07033">
    <property type="entry name" value="TPP_PYR_DXS_TK_like"/>
    <property type="match status" value="1"/>
</dbReference>
<dbReference type="InterPro" id="IPR033247">
    <property type="entry name" value="Transketolase_fam"/>
</dbReference>
<evidence type="ECO:0000256" key="4">
    <source>
        <dbReference type="ARBA" id="ARBA00007131"/>
    </source>
</evidence>
<evidence type="ECO:0000256" key="9">
    <source>
        <dbReference type="ARBA" id="ARBA00022837"/>
    </source>
</evidence>
<evidence type="ECO:0000256" key="11">
    <source>
        <dbReference type="ARBA" id="ARBA00023052"/>
    </source>
</evidence>
<dbReference type="GO" id="GO:0005829">
    <property type="term" value="C:cytosol"/>
    <property type="evidence" value="ECO:0007669"/>
    <property type="project" value="TreeGrafter"/>
</dbReference>
<dbReference type="FunFam" id="3.40.50.970:FF:000045">
    <property type="entry name" value="Transketolase"/>
    <property type="match status" value="1"/>
</dbReference>
<evidence type="ECO:0000313" key="20">
    <source>
        <dbReference type="EMBL" id="SNS23673.1"/>
    </source>
</evidence>
<dbReference type="Pfam" id="PF22613">
    <property type="entry name" value="Transketolase_C_1"/>
    <property type="match status" value="1"/>
</dbReference>